<gene>
    <name evidence="3" type="ORF">HHL25_07465</name>
</gene>
<evidence type="ECO:0000256" key="1">
    <source>
        <dbReference type="SAM" id="MobiDB-lite"/>
    </source>
</evidence>
<dbReference type="AlphaFoldDB" id="A0A7Y0AV07"/>
<dbReference type="Proteomes" id="UP000541470">
    <property type="component" value="Unassembled WGS sequence"/>
</dbReference>
<dbReference type="EMBL" id="JABBGK010000001">
    <property type="protein sequence ID" value="NML73958.1"/>
    <property type="molecule type" value="Genomic_DNA"/>
</dbReference>
<dbReference type="RefSeq" id="WP_169588684.1">
    <property type="nucleotide sequence ID" value="NZ_JABBGK010000001.1"/>
</dbReference>
<evidence type="ECO:0000256" key="2">
    <source>
        <dbReference type="SAM" id="SignalP"/>
    </source>
</evidence>
<evidence type="ECO:0000313" key="4">
    <source>
        <dbReference type="Proteomes" id="UP000541470"/>
    </source>
</evidence>
<comment type="caution">
    <text evidence="3">The sequence shown here is derived from an EMBL/GenBank/DDBJ whole genome shotgun (WGS) entry which is preliminary data.</text>
</comment>
<keyword evidence="2" id="KW-0732">Signal</keyword>
<sequence>MIPQLIAGAGLLALFLTSTAVRADEIDQLPVTATFVISGGFWEGDADVETAPKASGETPAPAPATSAAESQRGYYKLVSIRQPDRTAKVYLQQILSTEGGPQLIESVELEEFSAIKPYVTDIRPEDSTGVSRQAGFFATVYLKTSPEQVEPEGWTVLIDEFGEIRVERETN</sequence>
<accession>A0A7Y0AV07</accession>
<evidence type="ECO:0000313" key="3">
    <source>
        <dbReference type="EMBL" id="NML73958.1"/>
    </source>
</evidence>
<feature type="compositionally biased region" description="Low complexity" evidence="1">
    <location>
        <begin position="54"/>
        <end position="68"/>
    </location>
</feature>
<feature type="chain" id="PRO_5030603791" evidence="2">
    <location>
        <begin position="24"/>
        <end position="171"/>
    </location>
</feature>
<protein>
    <submittedName>
        <fullName evidence="3">Uncharacterized protein</fullName>
    </submittedName>
</protein>
<feature type="signal peptide" evidence="2">
    <location>
        <begin position="1"/>
        <end position="23"/>
    </location>
</feature>
<keyword evidence="4" id="KW-1185">Reference proteome</keyword>
<reference evidence="3 4" key="1">
    <citation type="submission" date="2020-04" db="EMBL/GenBank/DDBJ databases">
        <title>Rhizobium sp. S-51 isolated from soil.</title>
        <authorList>
            <person name="Dahal R.H."/>
        </authorList>
    </citation>
    <scope>NUCLEOTIDE SEQUENCE [LARGE SCALE GENOMIC DNA]</scope>
    <source>
        <strain evidence="3 4">S-51</strain>
    </source>
</reference>
<name>A0A7Y0AV07_9HYPH</name>
<organism evidence="3 4">
    <name type="scientific">Rhizobium terricola</name>
    <dbReference type="NCBI Taxonomy" id="2728849"/>
    <lineage>
        <taxon>Bacteria</taxon>
        <taxon>Pseudomonadati</taxon>
        <taxon>Pseudomonadota</taxon>
        <taxon>Alphaproteobacteria</taxon>
        <taxon>Hyphomicrobiales</taxon>
        <taxon>Rhizobiaceae</taxon>
        <taxon>Rhizobium/Agrobacterium group</taxon>
        <taxon>Rhizobium</taxon>
    </lineage>
</organism>
<feature type="region of interest" description="Disordered" evidence="1">
    <location>
        <begin position="47"/>
        <end position="68"/>
    </location>
</feature>
<proteinExistence type="predicted"/>